<evidence type="ECO:0000256" key="9">
    <source>
        <dbReference type="HAMAP-Rule" id="MF_00097"/>
    </source>
</evidence>
<dbReference type="PANTHER" id="PTHR20857:SF15">
    <property type="entry name" value="THIAMINE-PHOSPHATE SYNTHASE"/>
    <property type="match status" value="1"/>
</dbReference>
<evidence type="ECO:0000259" key="12">
    <source>
        <dbReference type="Pfam" id="PF02581"/>
    </source>
</evidence>
<dbReference type="PANTHER" id="PTHR20857">
    <property type="entry name" value="THIAMINE-PHOSPHATE PYROPHOSPHORYLASE"/>
    <property type="match status" value="1"/>
</dbReference>
<evidence type="ECO:0000256" key="4">
    <source>
        <dbReference type="ARBA" id="ARBA00022842"/>
    </source>
</evidence>
<feature type="binding site" evidence="9">
    <location>
        <begin position="191"/>
        <end position="192"/>
    </location>
    <ligand>
        <name>2-[(2R,5Z)-2-carboxy-4-methylthiazol-5(2H)-ylidene]ethyl phosphate</name>
        <dbReference type="ChEBI" id="CHEBI:62899"/>
    </ligand>
</feature>
<comment type="cofactor">
    <cofactor evidence="9">
        <name>Mg(2+)</name>
        <dbReference type="ChEBI" id="CHEBI:18420"/>
    </cofactor>
    <text evidence="9">Binds 1 Mg(2+) ion per subunit.</text>
</comment>
<evidence type="ECO:0000313" key="14">
    <source>
        <dbReference type="Proteomes" id="UP001436297"/>
    </source>
</evidence>
<keyword evidence="4 9" id="KW-0460">Magnesium</keyword>
<dbReference type="InterPro" id="IPR034291">
    <property type="entry name" value="TMP_synthase"/>
</dbReference>
<dbReference type="Gene3D" id="3.20.20.70">
    <property type="entry name" value="Aldolase class I"/>
    <property type="match status" value="1"/>
</dbReference>
<keyword evidence="5 9" id="KW-0784">Thiamine biosynthesis</keyword>
<evidence type="ECO:0000256" key="1">
    <source>
        <dbReference type="ARBA" id="ARBA00005165"/>
    </source>
</evidence>
<dbReference type="GO" id="GO:0004789">
    <property type="term" value="F:thiamine-phosphate diphosphorylase activity"/>
    <property type="evidence" value="ECO:0007669"/>
    <property type="project" value="UniProtKB-EC"/>
</dbReference>
<evidence type="ECO:0000313" key="13">
    <source>
        <dbReference type="EMBL" id="XAF70568.1"/>
    </source>
</evidence>
<reference evidence="13 14" key="1">
    <citation type="journal article" date="2024" name="Pathogens">
        <title>Staphylococcus hsinchuensis sp. nov., Isolated from Soymilk.</title>
        <authorList>
            <person name="Wang Y.T."/>
            <person name="Lin Y.C."/>
            <person name="Hsieh Y.H."/>
            <person name="Lin Y.T."/>
            <person name="Hamada M."/>
            <person name="Chen C.C."/>
            <person name="Liou J.S."/>
            <person name="Lee A.Y."/>
            <person name="Zhang W.L."/>
            <person name="Chen Y.T."/>
            <person name="Huang C.H."/>
        </authorList>
    </citation>
    <scope>NUCLEOTIDE SEQUENCE [LARGE SCALE GENOMIC DNA]</scope>
    <source>
        <strain evidence="13 14">H164</strain>
    </source>
</reference>
<dbReference type="NCBIfam" id="TIGR00693">
    <property type="entry name" value="thiE"/>
    <property type="match status" value="1"/>
</dbReference>
<feature type="binding site" evidence="9">
    <location>
        <position position="76"/>
    </location>
    <ligand>
        <name>Mg(2+)</name>
        <dbReference type="ChEBI" id="CHEBI:18420"/>
    </ligand>
</feature>
<protein>
    <recommendedName>
        <fullName evidence="9">Thiamine-phosphate synthase</fullName>
        <shortName evidence="9">TP synthase</shortName>
        <shortName evidence="9">TPS</shortName>
        <ecNumber evidence="9">2.5.1.3</ecNumber>
    </recommendedName>
    <alternativeName>
        <fullName evidence="9">Thiamine-phosphate pyrophosphorylase</fullName>
        <shortName evidence="9">TMP pyrophosphorylase</shortName>
        <shortName evidence="9">TMP-PPase</shortName>
    </alternativeName>
</protein>
<dbReference type="EC" id="2.5.1.3" evidence="9"/>
<evidence type="ECO:0000256" key="2">
    <source>
        <dbReference type="ARBA" id="ARBA00022679"/>
    </source>
</evidence>
<proteinExistence type="inferred from homology"/>
<comment type="function">
    <text evidence="9">Condenses 4-methyl-5-(beta-hydroxyethyl)thiazole monophosphate (THZ-P) and 2-methyl-4-amino-5-hydroxymethyl pyrimidine pyrophosphate (HMP-PP) to form thiamine monophosphate (TMP).</text>
</comment>
<dbReference type="InterPro" id="IPR036206">
    <property type="entry name" value="ThiamineP_synth_sf"/>
</dbReference>
<feature type="binding site" evidence="9">
    <location>
        <position position="95"/>
    </location>
    <ligand>
        <name>Mg(2+)</name>
        <dbReference type="ChEBI" id="CHEBI:18420"/>
    </ligand>
</feature>
<comment type="pathway">
    <text evidence="1 9 11">Cofactor biosynthesis; thiamine diphosphate biosynthesis; thiamine phosphate from 4-amino-2-methyl-5-diphosphomethylpyrimidine and 4-methyl-5-(2-phosphoethyl)-thiazole: step 1/1.</text>
</comment>
<dbReference type="Pfam" id="PF02581">
    <property type="entry name" value="TMP-TENI"/>
    <property type="match status" value="1"/>
</dbReference>
<feature type="binding site" evidence="9">
    <location>
        <position position="75"/>
    </location>
    <ligand>
        <name>4-amino-2-methyl-5-(diphosphooxymethyl)pyrimidine</name>
        <dbReference type="ChEBI" id="CHEBI:57841"/>
    </ligand>
</feature>
<comment type="catalytic activity">
    <reaction evidence="6 9 10">
        <text>4-methyl-5-(2-phosphooxyethyl)-thiazole + 4-amino-2-methyl-5-(diphosphooxymethyl)pyrimidine + H(+) = thiamine phosphate + diphosphate</text>
        <dbReference type="Rhea" id="RHEA:22328"/>
        <dbReference type="ChEBI" id="CHEBI:15378"/>
        <dbReference type="ChEBI" id="CHEBI:33019"/>
        <dbReference type="ChEBI" id="CHEBI:37575"/>
        <dbReference type="ChEBI" id="CHEBI:57841"/>
        <dbReference type="ChEBI" id="CHEBI:58296"/>
        <dbReference type="EC" id="2.5.1.3"/>
    </reaction>
</comment>
<feature type="binding site" evidence="9">
    <location>
        <begin position="40"/>
        <end position="44"/>
    </location>
    <ligand>
        <name>4-amino-2-methyl-5-(diphosphooxymethyl)pyrimidine</name>
        <dbReference type="ChEBI" id="CHEBI:57841"/>
    </ligand>
</feature>
<evidence type="ECO:0000256" key="3">
    <source>
        <dbReference type="ARBA" id="ARBA00022723"/>
    </source>
</evidence>
<evidence type="ECO:0000256" key="11">
    <source>
        <dbReference type="RuleBase" id="RU004253"/>
    </source>
</evidence>
<name>A0ABZ3ECM0_9STAP</name>
<evidence type="ECO:0000256" key="8">
    <source>
        <dbReference type="ARBA" id="ARBA00047883"/>
    </source>
</evidence>
<dbReference type="InterPro" id="IPR013785">
    <property type="entry name" value="Aldolase_TIM"/>
</dbReference>
<feature type="binding site" evidence="9">
    <location>
        <position position="113"/>
    </location>
    <ligand>
        <name>4-amino-2-methyl-5-(diphosphooxymethyl)pyrimidine</name>
        <dbReference type="ChEBI" id="CHEBI:57841"/>
    </ligand>
</feature>
<evidence type="ECO:0000256" key="5">
    <source>
        <dbReference type="ARBA" id="ARBA00022977"/>
    </source>
</evidence>
<comment type="similarity">
    <text evidence="9 10">Belongs to the thiamine-phosphate synthase family.</text>
</comment>
<keyword evidence="2 9" id="KW-0808">Transferase</keyword>
<sequence>MFHKSDLKVYFICGSQDIPDGVTIHEVVREALEAGITMFQFREKGPGARVGDEKALLATELFKLCKEYHVPFIVNDDVTLAKQINADGIHLGQDDVAISDVASQFKDKIIGLSVGNVEEYHNSDLTNVDYIGVGPMYATRSKDDANHPVGPEMIPTLRQYVNDLPIVAIGGIDVNNANEIVEAGADGLSVISVIAKSENISETVQHLLQSVEQ</sequence>
<evidence type="ECO:0000256" key="6">
    <source>
        <dbReference type="ARBA" id="ARBA00047334"/>
    </source>
</evidence>
<keyword evidence="14" id="KW-1185">Reference proteome</keyword>
<feature type="binding site" evidence="9">
    <location>
        <begin position="139"/>
        <end position="141"/>
    </location>
    <ligand>
        <name>2-[(2R,5Z)-2-carboxy-4-methylthiazol-5(2H)-ylidene]ethyl phosphate</name>
        <dbReference type="ChEBI" id="CHEBI:62899"/>
    </ligand>
</feature>
<dbReference type="Proteomes" id="UP001436297">
    <property type="component" value="Chromosome"/>
</dbReference>
<accession>A0ABZ3ECM0</accession>
<evidence type="ECO:0000256" key="7">
    <source>
        <dbReference type="ARBA" id="ARBA00047851"/>
    </source>
</evidence>
<comment type="catalytic activity">
    <reaction evidence="8 9 10">
        <text>2-[(2R,5Z)-2-carboxy-4-methylthiazol-5(2H)-ylidene]ethyl phosphate + 4-amino-2-methyl-5-(diphosphooxymethyl)pyrimidine + 2 H(+) = thiamine phosphate + CO2 + diphosphate</text>
        <dbReference type="Rhea" id="RHEA:47844"/>
        <dbReference type="ChEBI" id="CHEBI:15378"/>
        <dbReference type="ChEBI" id="CHEBI:16526"/>
        <dbReference type="ChEBI" id="CHEBI:33019"/>
        <dbReference type="ChEBI" id="CHEBI:37575"/>
        <dbReference type="ChEBI" id="CHEBI:57841"/>
        <dbReference type="ChEBI" id="CHEBI:62899"/>
        <dbReference type="EC" id="2.5.1.3"/>
    </reaction>
</comment>
<dbReference type="CDD" id="cd00564">
    <property type="entry name" value="TMP_TenI"/>
    <property type="match status" value="1"/>
</dbReference>
<evidence type="ECO:0000256" key="10">
    <source>
        <dbReference type="RuleBase" id="RU003826"/>
    </source>
</evidence>
<organism evidence="13 14">
    <name type="scientific">Staphylococcus hsinchuensis</name>
    <dbReference type="NCBI Taxonomy" id="3051183"/>
    <lineage>
        <taxon>Bacteria</taxon>
        <taxon>Bacillati</taxon>
        <taxon>Bacillota</taxon>
        <taxon>Bacilli</taxon>
        <taxon>Bacillales</taxon>
        <taxon>Staphylococcaceae</taxon>
        <taxon>Staphylococcus</taxon>
    </lineage>
</organism>
<dbReference type="HAMAP" id="MF_00097">
    <property type="entry name" value="TMP_synthase"/>
    <property type="match status" value="1"/>
</dbReference>
<feature type="binding site" evidence="9">
    <location>
        <position position="171"/>
    </location>
    <ligand>
        <name>2-[(2R,5Z)-2-carboxy-4-methylthiazol-5(2H)-ylidene]ethyl phosphate</name>
        <dbReference type="ChEBI" id="CHEBI:62899"/>
    </ligand>
</feature>
<dbReference type="EMBL" id="CP128355">
    <property type="protein sequence ID" value="XAF70568.1"/>
    <property type="molecule type" value="Genomic_DNA"/>
</dbReference>
<feature type="binding site" evidence="9">
    <location>
        <position position="142"/>
    </location>
    <ligand>
        <name>4-amino-2-methyl-5-(diphosphooxymethyl)pyrimidine</name>
        <dbReference type="ChEBI" id="CHEBI:57841"/>
    </ligand>
</feature>
<dbReference type="SUPFAM" id="SSF51391">
    <property type="entry name" value="Thiamin phosphate synthase"/>
    <property type="match status" value="1"/>
</dbReference>
<dbReference type="InterPro" id="IPR022998">
    <property type="entry name" value="ThiamineP_synth_TenI"/>
</dbReference>
<keyword evidence="3 9" id="KW-0479">Metal-binding</keyword>
<dbReference type="RefSeq" id="WP_342610401.1">
    <property type="nucleotide sequence ID" value="NZ_CP128355.1"/>
</dbReference>
<feature type="domain" description="Thiamine phosphate synthase/TenI" evidence="12">
    <location>
        <begin position="9"/>
        <end position="194"/>
    </location>
</feature>
<gene>
    <name evidence="9 13" type="primary">thiE</name>
    <name evidence="13" type="ORF">QQM35_00140</name>
</gene>
<comment type="catalytic activity">
    <reaction evidence="7 9 10">
        <text>2-(2-carboxy-4-methylthiazol-5-yl)ethyl phosphate + 4-amino-2-methyl-5-(diphosphooxymethyl)pyrimidine + 2 H(+) = thiamine phosphate + CO2 + diphosphate</text>
        <dbReference type="Rhea" id="RHEA:47848"/>
        <dbReference type="ChEBI" id="CHEBI:15378"/>
        <dbReference type="ChEBI" id="CHEBI:16526"/>
        <dbReference type="ChEBI" id="CHEBI:33019"/>
        <dbReference type="ChEBI" id="CHEBI:37575"/>
        <dbReference type="ChEBI" id="CHEBI:57841"/>
        <dbReference type="ChEBI" id="CHEBI:62890"/>
        <dbReference type="EC" id="2.5.1.3"/>
    </reaction>
</comment>